<reference evidence="2 3" key="1">
    <citation type="submission" date="2024-08" db="EMBL/GenBank/DDBJ databases">
        <title>Insights into the chromosomal genome structure of Flemingia macrophylla.</title>
        <authorList>
            <person name="Ding Y."/>
            <person name="Zhao Y."/>
            <person name="Bi W."/>
            <person name="Wu M."/>
            <person name="Zhao G."/>
            <person name="Gong Y."/>
            <person name="Li W."/>
            <person name="Zhang P."/>
        </authorList>
    </citation>
    <scope>NUCLEOTIDE SEQUENCE [LARGE SCALE GENOMIC DNA]</scope>
    <source>
        <strain evidence="2">DYQJB</strain>
        <tissue evidence="2">Leaf</tissue>
    </source>
</reference>
<keyword evidence="3" id="KW-1185">Reference proteome</keyword>
<comment type="caution">
    <text evidence="2">The sequence shown here is derived from an EMBL/GenBank/DDBJ whole genome shotgun (WGS) entry which is preliminary data.</text>
</comment>
<proteinExistence type="predicted"/>
<gene>
    <name evidence="2" type="ORF">Fmac_008611</name>
</gene>
<organism evidence="2 3">
    <name type="scientific">Flemingia macrophylla</name>
    <dbReference type="NCBI Taxonomy" id="520843"/>
    <lineage>
        <taxon>Eukaryota</taxon>
        <taxon>Viridiplantae</taxon>
        <taxon>Streptophyta</taxon>
        <taxon>Embryophyta</taxon>
        <taxon>Tracheophyta</taxon>
        <taxon>Spermatophyta</taxon>
        <taxon>Magnoliopsida</taxon>
        <taxon>eudicotyledons</taxon>
        <taxon>Gunneridae</taxon>
        <taxon>Pentapetalae</taxon>
        <taxon>rosids</taxon>
        <taxon>fabids</taxon>
        <taxon>Fabales</taxon>
        <taxon>Fabaceae</taxon>
        <taxon>Papilionoideae</taxon>
        <taxon>50 kb inversion clade</taxon>
        <taxon>NPAAA clade</taxon>
        <taxon>indigoferoid/millettioid clade</taxon>
        <taxon>Phaseoleae</taxon>
        <taxon>Flemingia</taxon>
    </lineage>
</organism>
<evidence type="ECO:0000313" key="3">
    <source>
        <dbReference type="Proteomes" id="UP001603857"/>
    </source>
</evidence>
<protein>
    <submittedName>
        <fullName evidence="2">Uncharacterized protein</fullName>
    </submittedName>
</protein>
<dbReference type="Proteomes" id="UP001603857">
    <property type="component" value="Unassembled WGS sequence"/>
</dbReference>
<dbReference type="AlphaFoldDB" id="A0ABD1MXW8"/>
<evidence type="ECO:0000313" key="2">
    <source>
        <dbReference type="EMBL" id="KAL2340671.1"/>
    </source>
</evidence>
<name>A0ABD1MXW8_9FABA</name>
<dbReference type="EMBL" id="JBGMDY010000003">
    <property type="protein sequence ID" value="KAL2340671.1"/>
    <property type="molecule type" value="Genomic_DNA"/>
</dbReference>
<accession>A0ABD1MXW8</accession>
<sequence length="410" mass="45463">MAKATRKVMITCDDSDDDDEPIGAALKRKSTQALLAPQSKKSKTSLTKEVQIVEVPFVDEPASTAEVPASVQPIVDEASVDDPQQTIVASVLSYSSPPSSNALTVYTLPSPITLLKMRKRRSAIIGDAIPRASGPLPSQHSRAPRHPLLPSYLAADTDLYSVIFPASDDPAGRAVLLQSDHVTDDLAIIRQNRIGSRTKPRPYIKDRTINVLCGEYPISWPGRYVLQKPSASNWGYYQPMYSWVDERAYVTDSLGNPLHDSLGRSYRYTNFLSSRPTFGPEYYYLPHSPPPAPLSVLTKPPIFGLRLRPPPAPLSLAEAFTHPPSDYFLIQHYPAILNTTPHQPPPEPPLSPRKLAITPVLPVYEEGVYSCTSYMDDFFLNLPMTTRCCHLMLSPPFHHQHTNASSILDR</sequence>
<evidence type="ECO:0000256" key="1">
    <source>
        <dbReference type="SAM" id="MobiDB-lite"/>
    </source>
</evidence>
<feature type="region of interest" description="Disordered" evidence="1">
    <location>
        <begin position="1"/>
        <end position="22"/>
    </location>
</feature>